<comment type="caution">
    <text evidence="1">The sequence shown here is derived from an EMBL/GenBank/DDBJ whole genome shotgun (WGS) entry which is preliminary data.</text>
</comment>
<dbReference type="RefSeq" id="WP_230608301.1">
    <property type="nucleotide sequence ID" value="NZ_JAJNAG010000006.1"/>
</dbReference>
<dbReference type="EMBL" id="JAJNAG010000006">
    <property type="protein sequence ID" value="MCD1125343.1"/>
    <property type="molecule type" value="Genomic_DNA"/>
</dbReference>
<proteinExistence type="predicted"/>
<evidence type="ECO:0000313" key="2">
    <source>
        <dbReference type="Proteomes" id="UP001139171"/>
    </source>
</evidence>
<dbReference type="AlphaFoldDB" id="A0A9X1SJB3"/>
<dbReference type="Proteomes" id="UP001139171">
    <property type="component" value="Unassembled WGS sequence"/>
</dbReference>
<gene>
    <name evidence="1" type="ORF">LPW36_04770</name>
</gene>
<keyword evidence="2" id="KW-1185">Reference proteome</keyword>
<evidence type="ECO:0000313" key="1">
    <source>
        <dbReference type="EMBL" id="MCD1125343.1"/>
    </source>
</evidence>
<name>A0A9X1SJB3_9GAMM</name>
<organism evidence="1 2">
    <name type="scientific">Limnobaculum eriocheiris</name>
    <dbReference type="NCBI Taxonomy" id="2897391"/>
    <lineage>
        <taxon>Bacteria</taxon>
        <taxon>Pseudomonadati</taxon>
        <taxon>Pseudomonadota</taxon>
        <taxon>Gammaproteobacteria</taxon>
        <taxon>Enterobacterales</taxon>
        <taxon>Budviciaceae</taxon>
        <taxon>Limnobaculum</taxon>
    </lineage>
</organism>
<reference evidence="1" key="1">
    <citation type="submission" date="2021-11" db="EMBL/GenBank/DDBJ databases">
        <title>Jinshanibacter sp. isolated from one year old Eriocheir sinensis.</title>
        <authorList>
            <person name="Li J.-Y."/>
            <person name="He W."/>
            <person name="Gao T.-H."/>
        </authorList>
    </citation>
    <scope>NUCLEOTIDE SEQUENCE</scope>
    <source>
        <strain evidence="1">LJY008</strain>
    </source>
</reference>
<sequence length="115" mass="12602">MRNNELIKAQVKRMAKAIYQYEVSKGNSLVNVPTGKDKFVCMDIGDGGLPELVYSYLIEPIYQEAELASESWVAVAMRMISLSLNGGSLSDFGVSLWGDMLNDISATLIQGDIHA</sequence>
<protein>
    <submittedName>
        <fullName evidence="1">Uncharacterized protein</fullName>
    </submittedName>
</protein>
<accession>A0A9X1SJB3</accession>